<protein>
    <submittedName>
        <fullName evidence="1">Uncharacterized protein</fullName>
    </submittedName>
</protein>
<keyword evidence="2" id="KW-1185">Reference proteome</keyword>
<comment type="caution">
    <text evidence="1">The sequence shown here is derived from an EMBL/GenBank/DDBJ whole genome shotgun (WGS) entry which is preliminary data.</text>
</comment>
<reference evidence="1" key="1">
    <citation type="journal article" date="2023" name="Science">
        <title>Genome structures resolve the early diversification of teleost fishes.</title>
        <authorList>
            <person name="Parey E."/>
            <person name="Louis A."/>
            <person name="Montfort J."/>
            <person name="Bouchez O."/>
            <person name="Roques C."/>
            <person name="Iampietro C."/>
            <person name="Lluch J."/>
            <person name="Castinel A."/>
            <person name="Donnadieu C."/>
            <person name="Desvignes T."/>
            <person name="Floi Bucao C."/>
            <person name="Jouanno E."/>
            <person name="Wen M."/>
            <person name="Mejri S."/>
            <person name="Dirks R."/>
            <person name="Jansen H."/>
            <person name="Henkel C."/>
            <person name="Chen W.J."/>
            <person name="Zahm M."/>
            <person name="Cabau C."/>
            <person name="Klopp C."/>
            <person name="Thompson A.W."/>
            <person name="Robinson-Rechavi M."/>
            <person name="Braasch I."/>
            <person name="Lecointre G."/>
            <person name="Bobe J."/>
            <person name="Postlethwait J.H."/>
            <person name="Berthelot C."/>
            <person name="Roest Crollius H."/>
            <person name="Guiguen Y."/>
        </authorList>
    </citation>
    <scope>NUCLEOTIDE SEQUENCE</scope>
    <source>
        <strain evidence="1">NC1722</strain>
    </source>
</reference>
<accession>A0AAD7WIM1</accession>
<evidence type="ECO:0000313" key="2">
    <source>
        <dbReference type="Proteomes" id="UP001221898"/>
    </source>
</evidence>
<proteinExistence type="predicted"/>
<dbReference type="AlphaFoldDB" id="A0AAD7WIM1"/>
<dbReference type="EMBL" id="JAINUG010000092">
    <property type="protein sequence ID" value="KAJ8398203.1"/>
    <property type="molecule type" value="Genomic_DNA"/>
</dbReference>
<evidence type="ECO:0000313" key="1">
    <source>
        <dbReference type="EMBL" id="KAJ8398203.1"/>
    </source>
</evidence>
<organism evidence="1 2">
    <name type="scientific">Aldrovandia affinis</name>
    <dbReference type="NCBI Taxonomy" id="143900"/>
    <lineage>
        <taxon>Eukaryota</taxon>
        <taxon>Metazoa</taxon>
        <taxon>Chordata</taxon>
        <taxon>Craniata</taxon>
        <taxon>Vertebrata</taxon>
        <taxon>Euteleostomi</taxon>
        <taxon>Actinopterygii</taxon>
        <taxon>Neopterygii</taxon>
        <taxon>Teleostei</taxon>
        <taxon>Notacanthiformes</taxon>
        <taxon>Halosauridae</taxon>
        <taxon>Aldrovandia</taxon>
    </lineage>
</organism>
<sequence length="83" mass="9692">MERELRLPLAAFRGPQIERQQLQLCYIWVLTSLLYRFQTFPTFVLSPSQVLILEEMSPWKQGGVPLPIPALHLHLPRMVSRHA</sequence>
<gene>
    <name evidence="1" type="ORF">AAFF_G00430470</name>
</gene>
<dbReference type="Proteomes" id="UP001221898">
    <property type="component" value="Unassembled WGS sequence"/>
</dbReference>
<name>A0AAD7WIM1_9TELE</name>